<dbReference type="GO" id="GO:0016491">
    <property type="term" value="F:oxidoreductase activity"/>
    <property type="evidence" value="ECO:0007669"/>
    <property type="project" value="InterPro"/>
</dbReference>
<dbReference type="Gene3D" id="1.10.3110.10">
    <property type="entry name" value="protoporphyrinogen ix oxidase, domain 3"/>
    <property type="match status" value="1"/>
</dbReference>
<dbReference type="PANTHER" id="PTHR42923">
    <property type="entry name" value="PROTOPORPHYRINOGEN OXIDASE"/>
    <property type="match status" value="1"/>
</dbReference>
<evidence type="ECO:0000259" key="1">
    <source>
        <dbReference type="Pfam" id="PF01593"/>
    </source>
</evidence>
<dbReference type="AlphaFoldDB" id="E6Q3C6"/>
<proteinExistence type="predicted"/>
<feature type="domain" description="Amine oxidase" evidence="1">
    <location>
        <begin position="13"/>
        <end position="432"/>
    </location>
</feature>
<dbReference type="Gene3D" id="3.50.50.60">
    <property type="entry name" value="FAD/NAD(P)-binding domain"/>
    <property type="match status" value="1"/>
</dbReference>
<organism evidence="2">
    <name type="scientific">mine drainage metagenome</name>
    <dbReference type="NCBI Taxonomy" id="410659"/>
    <lineage>
        <taxon>unclassified sequences</taxon>
        <taxon>metagenomes</taxon>
        <taxon>ecological metagenomes</taxon>
    </lineage>
</organism>
<evidence type="ECO:0000313" key="2">
    <source>
        <dbReference type="EMBL" id="CBI01687.1"/>
    </source>
</evidence>
<dbReference type="InterPro" id="IPR002937">
    <property type="entry name" value="Amino_oxidase"/>
</dbReference>
<dbReference type="Gene3D" id="3.90.660.20">
    <property type="entry name" value="Protoporphyrinogen oxidase, mitochondrial, domain 2"/>
    <property type="match status" value="1"/>
</dbReference>
<dbReference type="InterPro" id="IPR036188">
    <property type="entry name" value="FAD/NAD-bd_sf"/>
</dbReference>
<dbReference type="SUPFAM" id="SSF54373">
    <property type="entry name" value="FAD-linked reductases, C-terminal domain"/>
    <property type="match status" value="1"/>
</dbReference>
<gene>
    <name evidence="2" type="ORF">CARN4_2001</name>
</gene>
<sequence>MHPVNAIVVGAGIAGLGCAWELKRAGFRVTVLERSDAVGGRIRSERFHGRDIEVGAQFPSTGYRYLLPLMRDTGMLARLVKSSPWGAVERNHTLHAVHARRPWTMLTGGLLGVGEYGTLALGSAAPLWQSRRLNPSDYARLAALDDADAAQWCATAMGAAARDYVFEPMIHGFYFHRLSGTSRALVAALLAFNGADALAVAGGWQALPIAMAAQLDVRYGAEVDAIEETPEGVRVGVGGESLVADRVILACPADVSRALLPYASEAEQVVLAAGYASSIHVAFALRQTWKPPDHLRGIHGALAAPREGGSIAAPTFESGRLPGSDGGEVLAVMLGNDAARRAMNRPDDELIRDTVEQLNRIVPKLPAAIVETRVQRWPIAEPLSPVGRARAVAAYRRSLGGQRRVVLAGDYLGSPWTDGAAETGKWAARHIIASIANGVSTSRPASER</sequence>
<accession>E6Q3C6</accession>
<protein>
    <submittedName>
        <fullName evidence="2">Amine oxidase, flavin-containing</fullName>
    </submittedName>
</protein>
<dbReference type="SUPFAM" id="SSF51905">
    <property type="entry name" value="FAD/NAD(P)-binding domain"/>
    <property type="match status" value="1"/>
</dbReference>
<dbReference type="Pfam" id="PF01593">
    <property type="entry name" value="Amino_oxidase"/>
    <property type="match status" value="1"/>
</dbReference>
<dbReference type="EMBL" id="CABO01000021">
    <property type="protein sequence ID" value="CBI01687.1"/>
    <property type="molecule type" value="Genomic_DNA"/>
</dbReference>
<name>E6Q3C6_9ZZZZ</name>
<comment type="caution">
    <text evidence="2">The sequence shown here is derived from an EMBL/GenBank/DDBJ whole genome shotgun (WGS) entry which is preliminary data.</text>
</comment>
<dbReference type="PRINTS" id="PR00419">
    <property type="entry name" value="ADXRDTASE"/>
</dbReference>
<reference evidence="2" key="1">
    <citation type="submission" date="2009-10" db="EMBL/GenBank/DDBJ databases">
        <title>Diversity of trophic interactions inside an arsenic-rich microbial ecosystem.</title>
        <authorList>
            <person name="Bertin P.N."/>
            <person name="Heinrich-Salmeron A."/>
            <person name="Pelletier E."/>
            <person name="Goulhen-Chollet F."/>
            <person name="Arsene-Ploetze F."/>
            <person name="Gallien S."/>
            <person name="Calteau A."/>
            <person name="Vallenet D."/>
            <person name="Casiot C."/>
            <person name="Chane-Woon-Ming B."/>
            <person name="Giloteaux L."/>
            <person name="Barakat M."/>
            <person name="Bonnefoy V."/>
            <person name="Bruneel O."/>
            <person name="Chandler M."/>
            <person name="Cleiss J."/>
            <person name="Duran R."/>
            <person name="Elbaz-Poulichet F."/>
            <person name="Fonknechten N."/>
            <person name="Lauga B."/>
            <person name="Mornico D."/>
            <person name="Ortet P."/>
            <person name="Schaeffer C."/>
            <person name="Siguier P."/>
            <person name="Alexander Thil Smith A."/>
            <person name="Van Dorsselaer A."/>
            <person name="Weissenbach J."/>
            <person name="Medigue C."/>
            <person name="Le Paslier D."/>
        </authorList>
    </citation>
    <scope>NUCLEOTIDE SEQUENCE</scope>
</reference>
<dbReference type="InterPro" id="IPR050464">
    <property type="entry name" value="Zeta_carotene_desat/Oxidored"/>
</dbReference>